<dbReference type="NCBIfam" id="TIGR04213">
    <property type="entry name" value="PGF_pre_PGF"/>
    <property type="match status" value="1"/>
</dbReference>
<evidence type="ECO:0000313" key="9">
    <source>
        <dbReference type="Proteomes" id="UP000319335"/>
    </source>
</evidence>
<dbReference type="Proteomes" id="UP000319335">
    <property type="component" value="Unassembled WGS sequence"/>
</dbReference>
<reference evidence="8 9" key="1">
    <citation type="submission" date="2019-06" db="EMBL/GenBank/DDBJ databases">
        <title>Draft genome sequence of Methanolobus vulcani B1d.</title>
        <authorList>
            <person name="Creighbaum A.J."/>
            <person name="Ticak T."/>
            <person name="Hariraju D."/>
            <person name="Arivett B.A."/>
            <person name="Ferguson D.J.Jr."/>
        </authorList>
    </citation>
    <scope>NUCLEOTIDE SEQUENCE [LARGE SCALE GENOMIC DNA]</scope>
    <source>
        <strain evidence="8 9">B1d</strain>
    </source>
</reference>
<evidence type="ECO:0000259" key="7">
    <source>
        <dbReference type="PROSITE" id="PS50853"/>
    </source>
</evidence>
<evidence type="ECO:0000256" key="4">
    <source>
        <dbReference type="ARBA" id="ARBA00022825"/>
    </source>
</evidence>
<evidence type="ECO:0000256" key="2">
    <source>
        <dbReference type="ARBA" id="ARBA00022670"/>
    </source>
</evidence>
<dbReference type="InterPro" id="IPR034058">
    <property type="entry name" value="TagA/B/C/D_pept_dom"/>
</dbReference>
<feature type="active site" description="Charge relay system" evidence="5">
    <location>
        <position position="290"/>
    </location>
</feature>
<evidence type="ECO:0000256" key="5">
    <source>
        <dbReference type="PROSITE-ProRule" id="PRU01240"/>
    </source>
</evidence>
<keyword evidence="9" id="KW-1185">Reference proteome</keyword>
<feature type="region of interest" description="Disordered" evidence="6">
    <location>
        <begin position="1212"/>
        <end position="1235"/>
    </location>
</feature>
<dbReference type="InterPro" id="IPR022398">
    <property type="entry name" value="Peptidase_S8_His-AS"/>
</dbReference>
<dbReference type="InterPro" id="IPR026453">
    <property type="entry name" value="PGF_pre_PGF"/>
</dbReference>
<dbReference type="PROSITE" id="PS00138">
    <property type="entry name" value="SUBTILASE_SER"/>
    <property type="match status" value="1"/>
</dbReference>
<keyword evidence="2 5" id="KW-0645">Protease</keyword>
<dbReference type="SUPFAM" id="SSF52743">
    <property type="entry name" value="Subtilisin-like"/>
    <property type="match status" value="1"/>
</dbReference>
<comment type="caution">
    <text evidence="8">The sequence shown here is derived from an EMBL/GenBank/DDBJ whole genome shotgun (WGS) entry which is preliminary data.</text>
</comment>
<dbReference type="InterPro" id="IPR036852">
    <property type="entry name" value="Peptidase_S8/S53_dom_sf"/>
</dbReference>
<keyword evidence="4 5" id="KW-0720">Serine protease</keyword>
<evidence type="ECO:0000256" key="1">
    <source>
        <dbReference type="ARBA" id="ARBA00011073"/>
    </source>
</evidence>
<feature type="compositionally biased region" description="Low complexity" evidence="6">
    <location>
        <begin position="1212"/>
        <end position="1223"/>
    </location>
</feature>
<dbReference type="Gene3D" id="2.60.40.10">
    <property type="entry name" value="Immunoglobulins"/>
    <property type="match status" value="2"/>
</dbReference>
<dbReference type="PANTHER" id="PTHR43399">
    <property type="entry name" value="SUBTILISIN-RELATED"/>
    <property type="match status" value="1"/>
</dbReference>
<feature type="compositionally biased region" description="Acidic residues" evidence="6">
    <location>
        <begin position="1418"/>
        <end position="1429"/>
    </location>
</feature>
<dbReference type="EMBL" id="VIAQ01000008">
    <property type="protein sequence ID" value="TQD27616.1"/>
    <property type="molecule type" value="Genomic_DNA"/>
</dbReference>
<name>A0A7Z8KQX1_9EURY</name>
<dbReference type="Gene3D" id="2.60.120.380">
    <property type="match status" value="1"/>
</dbReference>
<feature type="active site" description="Charge relay system" evidence="5">
    <location>
        <position position="251"/>
    </location>
</feature>
<dbReference type="InterPro" id="IPR051048">
    <property type="entry name" value="Peptidase_S8/S53_subtilisin"/>
</dbReference>
<feature type="domain" description="Fibronectin type-III" evidence="7">
    <location>
        <begin position="1132"/>
        <end position="1215"/>
    </location>
</feature>
<gene>
    <name evidence="8" type="ORF">FKV42_02840</name>
</gene>
<feature type="active site" description="Charge relay system" evidence="5">
    <location>
        <position position="520"/>
    </location>
</feature>
<dbReference type="InterPro" id="IPR013783">
    <property type="entry name" value="Ig-like_fold"/>
</dbReference>
<dbReference type="Gene3D" id="3.40.50.200">
    <property type="entry name" value="Peptidase S8/S53 domain"/>
    <property type="match status" value="1"/>
</dbReference>
<keyword evidence="3 5" id="KW-0378">Hydrolase</keyword>
<dbReference type="GO" id="GO:0006508">
    <property type="term" value="P:proteolysis"/>
    <property type="evidence" value="ECO:0007669"/>
    <property type="project" value="UniProtKB-KW"/>
</dbReference>
<dbReference type="Pfam" id="PF00082">
    <property type="entry name" value="Peptidase_S8"/>
    <property type="match status" value="1"/>
</dbReference>
<organism evidence="8 9">
    <name type="scientific">Methanolobus vulcani</name>
    <dbReference type="NCBI Taxonomy" id="38026"/>
    <lineage>
        <taxon>Archaea</taxon>
        <taxon>Methanobacteriati</taxon>
        <taxon>Methanobacteriota</taxon>
        <taxon>Stenosarchaea group</taxon>
        <taxon>Methanomicrobia</taxon>
        <taxon>Methanosarcinales</taxon>
        <taxon>Methanosarcinaceae</taxon>
        <taxon>Methanolobus</taxon>
    </lineage>
</organism>
<dbReference type="InterPro" id="IPR003961">
    <property type="entry name" value="FN3_dom"/>
</dbReference>
<dbReference type="PROSITE" id="PS00137">
    <property type="entry name" value="SUBTILASE_HIS"/>
    <property type="match status" value="1"/>
</dbReference>
<evidence type="ECO:0000256" key="6">
    <source>
        <dbReference type="SAM" id="MobiDB-lite"/>
    </source>
</evidence>
<dbReference type="InterPro" id="IPR000209">
    <property type="entry name" value="Peptidase_S8/S53_dom"/>
</dbReference>
<dbReference type="InterPro" id="IPR023828">
    <property type="entry name" value="Peptidase_S8_Ser-AS"/>
</dbReference>
<comment type="similarity">
    <text evidence="1 5">Belongs to the peptidase S8 family.</text>
</comment>
<sequence length="1459" mass="158996">MFMCAKNKILICLAMIIMSTPFSVSAGINNTDLANDDMLLLKAGHVNTTDSGESQNEIQSMSSLLLDRSSNYYIVQFSGLVKEEWKYNVSSKGAELYDYVPNNAFIVKMNSSIKNQVQLLDFVKWVGEYKSSYKYDPEITTGNTDTEFLFIEKEETQRYYVSLFSEDEYTLTVESLEAFGIEVLGGYRKTISVQASKDQIDDIATITGISWIEEYIQPTIHNNVAAEIITTDVVHDAYGLKGTNQTVAVADTGIDIGVNNESMHADLRGRIVAIFDIAGDNEKADLYSGHGTHVSGSVLGNGSKSGGLYAGMAPEAELVFQALGYYNTITGSEGLKLPYGGLEELFQQAYDEGARIHTNSWGSDEYGTYTEHSKQVDQFMWDHQDMLILFSAGNEGVDSDRDGVIDEDSLCSPATAKNCLTVGASENNRGSKFSIGDYTTWGHAWNASFPVYPISNDYMADDSNGIAAFSSRGPTNDERIKPDVVAPGTFIASTISSVASGTGWGVVSDNSYYLYMGGTSMSTPITAGAAALVREYYTEVENLTSPSAALLKATIINGAYNITPGQYGTGDYQEIDGRYDYSQGWGRVDITNSIYPDSPVVMRYYDYVSLNSSESWNVSYDILCTSETVRITLVWTDYPYAETSDDNNLTLVNNLDLIVEAPDGTYYGNGAPDIKNNVEGVELLEPVAGTYTIIVNGTNIPKGPQNFSLVLSYGEVGDIYMYPEHNSYTTNASTEVYMNLTHADGINQSSIEMQIDGLSVLFSNETISSGYKIQNITAQSYSEGFHNVSVSALTNQNEELNYGWRFYVSVEDNILTVQSPLENSVIQENTVMINASDNKWCDFWYNINNGVNSTSEYGYSFNTSTELEEGTYNITLFARDITNYTNSTTVNFTVFTEPADIDSPTSGTIYYLPDSSSFTLNGTVGVATNVSVYVNGALTNYSEPVSNGVFNVSNVPLSNGTNTINVSAMYNNSLTNYFTANTTIYLNLGQTVDTSSGDIINVPVPGISDNVSNPMFNFNISGTSSNPGNISASVVRGTEPGNDSFLAASPIDIRVINNSDENYSYQFGRNVSLTLGYDPYPVNNTDKLTVAWYDPDDGTWIPYRSIINSTAHTVTANITHLSIYAPLEDNTEPVISSVTNSSTSSTVTLAWNSSEDTNYVEVWRTGSLLGNYSGYGITDTGLSASTLYNYSLRAVDYVGNMGEWCNTSVRTSAATSTPSSSSSSGGGGGGGGGSTGEDVDNIAFKDVLSVYAGKDDLVDFDFTNEQNEVDYVRYTSLKNAGKISVTIEMLKNTSALVDESASGFVYKNMNIWVGKTGYATESNIKDPVIGFMVSKEWVDDNDINIDTIGLNRYSEDVWTKLDTEQTGSDEDYYYFEASTPGFSPFAVTADIPITLDKENEEKSATESVTASEQLINEEGNESAAEENNGETDKNTPALSGLITLATLVVASAFIRKQQN</sequence>
<dbReference type="PROSITE" id="PS51892">
    <property type="entry name" value="SUBTILASE"/>
    <property type="match status" value="1"/>
</dbReference>
<dbReference type="GO" id="GO:0004252">
    <property type="term" value="F:serine-type endopeptidase activity"/>
    <property type="evidence" value="ECO:0007669"/>
    <property type="project" value="UniProtKB-UniRule"/>
</dbReference>
<proteinExistence type="inferred from homology"/>
<evidence type="ECO:0000256" key="3">
    <source>
        <dbReference type="ARBA" id="ARBA00022801"/>
    </source>
</evidence>
<dbReference type="PRINTS" id="PR00723">
    <property type="entry name" value="SUBTILISIN"/>
</dbReference>
<dbReference type="InterPro" id="IPR015500">
    <property type="entry name" value="Peptidase_S8_subtilisin-rel"/>
</dbReference>
<feature type="region of interest" description="Disordered" evidence="6">
    <location>
        <begin position="1416"/>
        <end position="1436"/>
    </location>
</feature>
<accession>A0A7Z8KQX1</accession>
<evidence type="ECO:0000313" key="8">
    <source>
        <dbReference type="EMBL" id="TQD27616.1"/>
    </source>
</evidence>
<feature type="compositionally biased region" description="Gly residues" evidence="6">
    <location>
        <begin position="1224"/>
        <end position="1235"/>
    </location>
</feature>
<dbReference type="PANTHER" id="PTHR43399:SF4">
    <property type="entry name" value="CELL WALL-ASSOCIATED PROTEASE"/>
    <property type="match status" value="1"/>
</dbReference>
<protein>
    <submittedName>
        <fullName evidence="8">PGF-pre-PGF domain-containing protein</fullName>
    </submittedName>
</protein>
<dbReference type="CDD" id="cd04842">
    <property type="entry name" value="Peptidases_S8_Kp43_protease"/>
    <property type="match status" value="1"/>
</dbReference>
<dbReference type="PROSITE" id="PS50853">
    <property type="entry name" value="FN3"/>
    <property type="match status" value="1"/>
</dbReference>